<dbReference type="Pfam" id="PF19279">
    <property type="entry name" value="YegS_C"/>
    <property type="match status" value="1"/>
</dbReference>
<proteinExistence type="predicted"/>
<dbReference type="EMBL" id="VOAH01000006">
    <property type="protein sequence ID" value="TVP40658.1"/>
    <property type="molecule type" value="Genomic_DNA"/>
</dbReference>
<evidence type="ECO:0000313" key="7">
    <source>
        <dbReference type="Proteomes" id="UP000315289"/>
    </source>
</evidence>
<dbReference type="InterPro" id="IPR001206">
    <property type="entry name" value="Diacylglycerol_kinase_cat_dom"/>
</dbReference>
<dbReference type="SUPFAM" id="SSF111331">
    <property type="entry name" value="NAD kinase/diacylglycerol kinase-like"/>
    <property type="match status" value="1"/>
</dbReference>
<dbReference type="RefSeq" id="WP_144730080.1">
    <property type="nucleotide sequence ID" value="NZ_ML675582.1"/>
</dbReference>
<dbReference type="AlphaFoldDB" id="A0A557SVM3"/>
<dbReference type="Pfam" id="PF00781">
    <property type="entry name" value="DAGK_cat"/>
    <property type="match status" value="1"/>
</dbReference>
<gene>
    <name evidence="6" type="ORF">NARC_60045</name>
</gene>
<dbReference type="Gene3D" id="3.40.50.10330">
    <property type="entry name" value="Probable inorganic polyphosphate/atp-NAD kinase, domain 1"/>
    <property type="match status" value="1"/>
</dbReference>
<keyword evidence="4" id="KW-0067">ATP-binding</keyword>
<evidence type="ECO:0000313" key="6">
    <source>
        <dbReference type="EMBL" id="TVP40658.1"/>
    </source>
</evidence>
<name>A0A557SVM3_9ARCH</name>
<evidence type="ECO:0000256" key="1">
    <source>
        <dbReference type="ARBA" id="ARBA00022679"/>
    </source>
</evidence>
<protein>
    <submittedName>
        <fullName evidence="6">Putative diacylglycerol kinase catalytic region</fullName>
        <ecNumber evidence="6">2.7.1.107</ecNumber>
    </submittedName>
</protein>
<evidence type="ECO:0000256" key="4">
    <source>
        <dbReference type="ARBA" id="ARBA00022840"/>
    </source>
</evidence>
<dbReference type="InterPro" id="IPR017438">
    <property type="entry name" value="ATP-NAD_kinase_N"/>
</dbReference>
<dbReference type="GO" id="GO:0005524">
    <property type="term" value="F:ATP binding"/>
    <property type="evidence" value="ECO:0007669"/>
    <property type="project" value="UniProtKB-KW"/>
</dbReference>
<reference evidence="6 7" key="1">
    <citation type="journal article" date="2019" name="Front. Microbiol.">
        <title>Ammonia Oxidation by the Arctic Terrestrial Thaumarchaeote Candidatus Nitrosocosmicus arcticus Is Stimulated by Increasing Temperatures.</title>
        <authorList>
            <person name="Alves R.J.E."/>
            <person name="Kerou M."/>
            <person name="Zappe A."/>
            <person name="Bittner R."/>
            <person name="Abby S.S."/>
            <person name="Schmidt H.A."/>
            <person name="Pfeifer K."/>
            <person name="Schleper C."/>
        </authorList>
    </citation>
    <scope>NUCLEOTIDE SEQUENCE [LARGE SCALE GENOMIC DNA]</scope>
    <source>
        <strain evidence="6 7">Kfb</strain>
    </source>
</reference>
<dbReference type="OrthoDB" id="10280at2157"/>
<dbReference type="PROSITE" id="PS50146">
    <property type="entry name" value="DAGK"/>
    <property type="match status" value="1"/>
</dbReference>
<keyword evidence="7" id="KW-1185">Reference proteome</keyword>
<dbReference type="Gene3D" id="2.60.200.40">
    <property type="match status" value="1"/>
</dbReference>
<organism evidence="6 7">
    <name type="scientific">Candidatus Nitrosocosmicus arcticus</name>
    <dbReference type="NCBI Taxonomy" id="2035267"/>
    <lineage>
        <taxon>Archaea</taxon>
        <taxon>Nitrososphaerota</taxon>
        <taxon>Nitrososphaeria</taxon>
        <taxon>Nitrososphaerales</taxon>
        <taxon>Nitrososphaeraceae</taxon>
        <taxon>Candidatus Nitrosocosmicus</taxon>
    </lineage>
</organism>
<dbReference type="EC" id="2.7.1.107" evidence="6"/>
<dbReference type="Proteomes" id="UP000315289">
    <property type="component" value="Unassembled WGS sequence"/>
</dbReference>
<dbReference type="PANTHER" id="PTHR12358">
    <property type="entry name" value="SPHINGOSINE KINASE"/>
    <property type="match status" value="1"/>
</dbReference>
<comment type="caution">
    <text evidence="6">The sequence shown here is derived from an EMBL/GenBank/DDBJ whole genome shotgun (WGS) entry which is preliminary data.</text>
</comment>
<keyword evidence="3 6" id="KW-0418">Kinase</keyword>
<evidence type="ECO:0000256" key="2">
    <source>
        <dbReference type="ARBA" id="ARBA00022741"/>
    </source>
</evidence>
<dbReference type="PANTHER" id="PTHR12358:SF106">
    <property type="entry name" value="LIPID KINASE YEGS"/>
    <property type="match status" value="1"/>
</dbReference>
<dbReference type="GO" id="GO:0005886">
    <property type="term" value="C:plasma membrane"/>
    <property type="evidence" value="ECO:0007669"/>
    <property type="project" value="TreeGrafter"/>
</dbReference>
<evidence type="ECO:0000259" key="5">
    <source>
        <dbReference type="PROSITE" id="PS50146"/>
    </source>
</evidence>
<sequence length="347" mass="38056">MSDNSIVIVNPNSKGGQTGKNWESIEQILVKYFGNDLKIVFTEKAGDGIVLARKHLHKGSTQIIPIGGDGIINEVTNGFFKENINRNIDSVDFKDIKHDDLLSVTNVEPINPDAILTILPGGTRNVLIRSLGLSPDFDDCCKNLSESKNFKKIDVIAALVMANNEKDSRPEFRLFLNAAEIGLGAEIIDKSKLVRDQISSRLLSTVTGILATLPTYKSNVCEIIEGSLESKSTSNRLLTKMTMGMVSNGSYLGGGFQVATKADVTDGLLDTIVIKNSDSFKILHKLINIKKGEEAISNENDIYYSQSQIVKWITEIQNNITVSVDGEPIGILPGLFRIHPQNLTIRL</sequence>
<dbReference type="InterPro" id="IPR016064">
    <property type="entry name" value="NAD/diacylglycerol_kinase_sf"/>
</dbReference>
<evidence type="ECO:0000256" key="3">
    <source>
        <dbReference type="ARBA" id="ARBA00022777"/>
    </source>
</evidence>
<keyword evidence="1 6" id="KW-0808">Transferase</keyword>
<accession>A0A557SVM3</accession>
<keyword evidence="2" id="KW-0547">Nucleotide-binding</keyword>
<dbReference type="InterPro" id="IPR050187">
    <property type="entry name" value="Lipid_Phosphate_FormReg"/>
</dbReference>
<dbReference type="GO" id="GO:0004143">
    <property type="term" value="F:ATP-dependent diacylglycerol kinase activity"/>
    <property type="evidence" value="ECO:0007669"/>
    <property type="project" value="UniProtKB-EC"/>
</dbReference>
<feature type="domain" description="DAGKc" evidence="5">
    <location>
        <begin position="1"/>
        <end position="163"/>
    </location>
</feature>
<dbReference type="InterPro" id="IPR045540">
    <property type="entry name" value="YegS/DAGK_C"/>
</dbReference>